<gene>
    <name evidence="1" type="ORF">RB614_43120</name>
</gene>
<dbReference type="PROSITE" id="PS51257">
    <property type="entry name" value="PROKAR_LIPOPROTEIN"/>
    <property type="match status" value="1"/>
</dbReference>
<keyword evidence="2" id="KW-1185">Reference proteome</keyword>
<dbReference type="Pfam" id="PF25924">
    <property type="entry name" value="MJECL33"/>
    <property type="match status" value="1"/>
</dbReference>
<accession>A0ABU0ZYC8</accession>
<dbReference type="Proteomes" id="UP001230908">
    <property type="component" value="Unassembled WGS sequence"/>
</dbReference>
<proteinExistence type="predicted"/>
<dbReference type="RefSeq" id="WP_308718521.1">
    <property type="nucleotide sequence ID" value="NZ_JAVHUY010000077.1"/>
</dbReference>
<dbReference type="EMBL" id="JAVHUY010000077">
    <property type="protein sequence ID" value="MDQ7911304.1"/>
    <property type="molecule type" value="Genomic_DNA"/>
</dbReference>
<organism evidence="1 2">
    <name type="scientific">Phytohabitans maris</name>
    <dbReference type="NCBI Taxonomy" id="3071409"/>
    <lineage>
        <taxon>Bacteria</taxon>
        <taxon>Bacillati</taxon>
        <taxon>Actinomycetota</taxon>
        <taxon>Actinomycetes</taxon>
        <taxon>Micromonosporales</taxon>
        <taxon>Micromonosporaceae</taxon>
    </lineage>
</organism>
<comment type="caution">
    <text evidence="1">The sequence shown here is derived from an EMBL/GenBank/DDBJ whole genome shotgun (WGS) entry which is preliminary data.</text>
</comment>
<sequence length="210" mass="23099">MIQRTGPPFAVCPACLGMLSCFVRPGSDAGSLDRAIRKAATRQPVAVERQHWTTSSSSLELHLQFVNTVVDRYKQLVELVEVQAITWQRASEDGGGIVNGAPIVVMFSREIEDVGAFADELTSSREPFRLWGLTTVKRDVAEVEAVDLHVGQTLQMDITRRWMRIYLSAGSCGNTVARLISNLQHPFDGALSLRDPQIDIAARRPLVVGA</sequence>
<evidence type="ECO:0000313" key="1">
    <source>
        <dbReference type="EMBL" id="MDQ7911304.1"/>
    </source>
</evidence>
<evidence type="ECO:0000313" key="2">
    <source>
        <dbReference type="Proteomes" id="UP001230908"/>
    </source>
</evidence>
<reference evidence="1 2" key="1">
    <citation type="submission" date="2023-08" db="EMBL/GenBank/DDBJ databases">
        <title>Phytohabitans sansha sp. nov., isolated from marine sediment.</title>
        <authorList>
            <person name="Zhao Y."/>
            <person name="Yi K."/>
        </authorList>
    </citation>
    <scope>NUCLEOTIDE SEQUENCE [LARGE SCALE GENOMIC DNA]</scope>
    <source>
        <strain evidence="1 2">ZYX-F-186</strain>
    </source>
</reference>
<dbReference type="InterPro" id="IPR058966">
    <property type="entry name" value="MJECL33-like"/>
</dbReference>
<protein>
    <submittedName>
        <fullName evidence="1">Uncharacterized protein</fullName>
    </submittedName>
</protein>
<name>A0ABU0ZYC8_9ACTN</name>